<evidence type="ECO:0000313" key="3">
    <source>
        <dbReference type="Proteomes" id="UP000183809"/>
    </source>
</evidence>
<gene>
    <name evidence="2" type="ORF">BKCO1_6100010</name>
</gene>
<reference evidence="2 3" key="1">
    <citation type="submission" date="2016-10" db="EMBL/GenBank/DDBJ databases">
        <title>Proteomics and genomics reveal pathogen-plant mechanisms compatible with a hemibiotrophic lifestyle of Diplodia corticola.</title>
        <authorList>
            <person name="Fernandes I."/>
            <person name="De Jonge R."/>
            <person name="Van De Peer Y."/>
            <person name="Devreese B."/>
            <person name="Alves A."/>
            <person name="Esteves A.C."/>
        </authorList>
    </citation>
    <scope>NUCLEOTIDE SEQUENCE [LARGE SCALE GENOMIC DNA]</scope>
    <source>
        <strain evidence="2 3">CBS 112549</strain>
    </source>
</reference>
<comment type="similarity">
    <text evidence="1">Belongs to the aegerolysin family.</text>
</comment>
<dbReference type="GO" id="GO:0019836">
    <property type="term" value="P:symbiont-mediated hemolysis of host erythrocyte"/>
    <property type="evidence" value="ECO:0007669"/>
    <property type="project" value="InterPro"/>
</dbReference>
<proteinExistence type="inferred from homology"/>
<sequence length="183" mass="19981">MISRVSSAYINIPSEPLLYAIIRIPFRNLQLLLLPLQLVSTTAVAKPAEEWVSFEIINSTPDTTITVKNAIVTTGQFYSSGNQSEEVSADDISSMTISANSTGHVNACGLDGQMDGTEGQFDLYAGNTKLRTVSWNNGPGGKHNNVEASHETQQEFFCDVMEPDGQWSALGNVQIEIEKRGRK</sequence>
<dbReference type="RefSeq" id="XP_020126635.1">
    <property type="nucleotide sequence ID" value="XM_020277975.1"/>
</dbReference>
<dbReference type="GeneID" id="31018236"/>
<evidence type="ECO:0000313" key="2">
    <source>
        <dbReference type="EMBL" id="OJD30375.1"/>
    </source>
</evidence>
<dbReference type="InterPro" id="IPR009413">
    <property type="entry name" value="Aegerolysin-typ"/>
</dbReference>
<evidence type="ECO:0000256" key="1">
    <source>
        <dbReference type="ARBA" id="ARBA00010795"/>
    </source>
</evidence>
<protein>
    <submittedName>
        <fullName evidence="2">Hemolysin</fullName>
    </submittedName>
</protein>
<dbReference type="AlphaFoldDB" id="A0A1J9RPI3"/>
<organism evidence="2 3">
    <name type="scientific">Diplodia corticola</name>
    <dbReference type="NCBI Taxonomy" id="236234"/>
    <lineage>
        <taxon>Eukaryota</taxon>
        <taxon>Fungi</taxon>
        <taxon>Dikarya</taxon>
        <taxon>Ascomycota</taxon>
        <taxon>Pezizomycotina</taxon>
        <taxon>Dothideomycetes</taxon>
        <taxon>Dothideomycetes incertae sedis</taxon>
        <taxon>Botryosphaeriales</taxon>
        <taxon>Botryosphaeriaceae</taxon>
        <taxon>Diplodia</taxon>
    </lineage>
</organism>
<dbReference type="EMBL" id="MNUE01000061">
    <property type="protein sequence ID" value="OJD30375.1"/>
    <property type="molecule type" value="Genomic_DNA"/>
</dbReference>
<dbReference type="STRING" id="236234.A0A1J9RPI3"/>
<name>A0A1J9RPI3_9PEZI</name>
<comment type="caution">
    <text evidence="2">The sequence shown here is derived from an EMBL/GenBank/DDBJ whole genome shotgun (WGS) entry which is preliminary data.</text>
</comment>
<dbReference type="Gene3D" id="2.60.270.50">
    <property type="match status" value="1"/>
</dbReference>
<dbReference type="Pfam" id="PF06355">
    <property type="entry name" value="Aegerolysin"/>
    <property type="match status" value="1"/>
</dbReference>
<dbReference type="Proteomes" id="UP000183809">
    <property type="component" value="Unassembled WGS sequence"/>
</dbReference>
<dbReference type="OrthoDB" id="2727348at2759"/>
<keyword evidence="3" id="KW-1185">Reference proteome</keyword>
<accession>A0A1J9RPI3</accession>